<accession>A0A645HTY8</accession>
<organism evidence="1">
    <name type="scientific">bioreactor metagenome</name>
    <dbReference type="NCBI Taxonomy" id="1076179"/>
    <lineage>
        <taxon>unclassified sequences</taxon>
        <taxon>metagenomes</taxon>
        <taxon>ecological metagenomes</taxon>
    </lineage>
</organism>
<dbReference type="AlphaFoldDB" id="A0A645HTY8"/>
<proteinExistence type="predicted"/>
<sequence length="147" mass="15719">MRGLILPPVILHMSLAHIRPLAVPAVNATSPNVTITRVWKLAKLAASMVEPIATAIKVVITSRKVSPNVEETLSMTPHSRIRLPSIRQEISGAIGGSRINTTKIMTTGNTIFARLETGFSFSMAIFLSASGTRSRIRGGCISGSRAI</sequence>
<evidence type="ECO:0000313" key="1">
    <source>
        <dbReference type="EMBL" id="MPN41659.1"/>
    </source>
</evidence>
<comment type="caution">
    <text evidence="1">The sequence shown here is derived from an EMBL/GenBank/DDBJ whole genome shotgun (WGS) entry which is preliminary data.</text>
</comment>
<protein>
    <submittedName>
        <fullName evidence="1">Uncharacterized protein</fullName>
    </submittedName>
</protein>
<reference evidence="1" key="1">
    <citation type="submission" date="2019-08" db="EMBL/GenBank/DDBJ databases">
        <authorList>
            <person name="Kucharzyk K."/>
            <person name="Murdoch R.W."/>
            <person name="Higgins S."/>
            <person name="Loffler F."/>
        </authorList>
    </citation>
    <scope>NUCLEOTIDE SEQUENCE</scope>
</reference>
<dbReference type="EMBL" id="VSSQ01098854">
    <property type="protein sequence ID" value="MPN41659.1"/>
    <property type="molecule type" value="Genomic_DNA"/>
</dbReference>
<gene>
    <name evidence="1" type="ORF">SDC9_189213</name>
</gene>
<name>A0A645HTY8_9ZZZZ</name>